<dbReference type="RefSeq" id="WP_164324927.1">
    <property type="nucleotide sequence ID" value="NZ_JAAGLU010000355.1"/>
</dbReference>
<evidence type="ECO:0000313" key="2">
    <source>
        <dbReference type="EMBL" id="NEC92962.1"/>
    </source>
</evidence>
<feature type="signal peptide" evidence="1">
    <location>
        <begin position="1"/>
        <end position="37"/>
    </location>
</feature>
<feature type="chain" id="PRO_5025522959" evidence="1">
    <location>
        <begin position="38"/>
        <end position="90"/>
    </location>
</feature>
<keyword evidence="1" id="KW-0732">Signal</keyword>
<dbReference type="PROSITE" id="PS51318">
    <property type="entry name" value="TAT"/>
    <property type="match status" value="1"/>
</dbReference>
<accession>A0A6B3C9B0</accession>
<dbReference type="AlphaFoldDB" id="A0A6B3C9B0"/>
<organism evidence="2">
    <name type="scientific">Streptomyces sp. SID12501</name>
    <dbReference type="NCBI Taxonomy" id="2706042"/>
    <lineage>
        <taxon>Bacteria</taxon>
        <taxon>Bacillati</taxon>
        <taxon>Actinomycetota</taxon>
        <taxon>Actinomycetes</taxon>
        <taxon>Kitasatosporales</taxon>
        <taxon>Streptomycetaceae</taxon>
        <taxon>Streptomyces</taxon>
    </lineage>
</organism>
<dbReference type="InterPro" id="IPR006311">
    <property type="entry name" value="TAT_signal"/>
</dbReference>
<sequence>MPTQSRGRAFPRRLMSFVAASLAALLALPVLTAPAAAADPQYLGITKSVDRTELAPGDTYTYSVQVACSEASCLDAVLTDPLGEHAGHEL</sequence>
<dbReference type="EMBL" id="JAAGLU010000355">
    <property type="protein sequence ID" value="NEC92962.1"/>
    <property type="molecule type" value="Genomic_DNA"/>
</dbReference>
<protein>
    <submittedName>
        <fullName evidence="2">DUF11 domain-containing protein</fullName>
    </submittedName>
</protein>
<proteinExistence type="predicted"/>
<name>A0A6B3C9B0_9ACTN</name>
<feature type="non-terminal residue" evidence="2">
    <location>
        <position position="90"/>
    </location>
</feature>
<reference evidence="2" key="1">
    <citation type="submission" date="2020-01" db="EMBL/GenBank/DDBJ databases">
        <title>Insect and environment-associated Actinomycetes.</title>
        <authorList>
            <person name="Currrie C."/>
            <person name="Chevrette M."/>
            <person name="Carlson C."/>
            <person name="Stubbendieck R."/>
            <person name="Wendt-Pienkowski E."/>
        </authorList>
    </citation>
    <scope>NUCLEOTIDE SEQUENCE</scope>
    <source>
        <strain evidence="2">SID12501</strain>
    </source>
</reference>
<gene>
    <name evidence="2" type="ORF">G3I71_46195</name>
</gene>
<evidence type="ECO:0000256" key="1">
    <source>
        <dbReference type="SAM" id="SignalP"/>
    </source>
</evidence>
<comment type="caution">
    <text evidence="2">The sequence shown here is derived from an EMBL/GenBank/DDBJ whole genome shotgun (WGS) entry which is preliminary data.</text>
</comment>